<dbReference type="KEGG" id="smo:SELMODRAFT_111094"/>
<dbReference type="InterPro" id="IPR049318">
    <property type="entry name" value="GCIP_C"/>
</dbReference>
<evidence type="ECO:0000313" key="10">
    <source>
        <dbReference type="EMBL" id="EFJ19364.1"/>
    </source>
</evidence>
<keyword evidence="11" id="KW-1185">Reference proteome</keyword>
<dbReference type="HOGENOM" id="CLU_020897_0_0_1"/>
<evidence type="ECO:0000259" key="8">
    <source>
        <dbReference type="Pfam" id="PF13324"/>
    </source>
</evidence>
<evidence type="ECO:0000256" key="3">
    <source>
        <dbReference type="ARBA" id="ARBA00008940"/>
    </source>
</evidence>
<evidence type="ECO:0000256" key="2">
    <source>
        <dbReference type="ARBA" id="ARBA00004496"/>
    </source>
</evidence>
<dbReference type="PANTHER" id="PTHR15492">
    <property type="entry name" value="CYCLIN D1-BINDING PROTEIN 1"/>
    <property type="match status" value="1"/>
</dbReference>
<accession>D8S866</accession>
<dbReference type="Gene3D" id="1.20.1420.10">
    <property type="entry name" value="Talin, central domain"/>
    <property type="match status" value="1"/>
</dbReference>
<comment type="similarity">
    <text evidence="3">Belongs to the CCNDBP1 family.</text>
</comment>
<dbReference type="AlphaFoldDB" id="D8S866"/>
<gene>
    <name evidence="10" type="ORF">SELMODRAFT_111094</name>
</gene>
<evidence type="ECO:0000256" key="1">
    <source>
        <dbReference type="ARBA" id="ARBA00004123"/>
    </source>
</evidence>
<comment type="subcellular location">
    <subcellularLocation>
        <location evidence="2">Cytoplasm</location>
    </subcellularLocation>
    <subcellularLocation>
        <location evidence="1">Nucleus</location>
    </subcellularLocation>
</comment>
<dbReference type="Proteomes" id="UP000001514">
    <property type="component" value="Unassembled WGS sequence"/>
</dbReference>
<dbReference type="Pfam" id="PF13324">
    <property type="entry name" value="GCIP_N"/>
    <property type="match status" value="1"/>
</dbReference>
<dbReference type="eggNOG" id="ENOG502SGCW">
    <property type="taxonomic scope" value="Eukaryota"/>
</dbReference>
<reference evidence="10 11" key="1">
    <citation type="journal article" date="2011" name="Science">
        <title>The Selaginella genome identifies genetic changes associated with the evolution of vascular plants.</title>
        <authorList>
            <person name="Banks J.A."/>
            <person name="Nishiyama T."/>
            <person name="Hasebe M."/>
            <person name="Bowman J.L."/>
            <person name="Gribskov M."/>
            <person name="dePamphilis C."/>
            <person name="Albert V.A."/>
            <person name="Aono N."/>
            <person name="Aoyama T."/>
            <person name="Ambrose B.A."/>
            <person name="Ashton N.W."/>
            <person name="Axtell M.J."/>
            <person name="Barker E."/>
            <person name="Barker M.S."/>
            <person name="Bennetzen J.L."/>
            <person name="Bonawitz N.D."/>
            <person name="Chapple C."/>
            <person name="Cheng C."/>
            <person name="Correa L.G."/>
            <person name="Dacre M."/>
            <person name="DeBarry J."/>
            <person name="Dreyer I."/>
            <person name="Elias M."/>
            <person name="Engstrom E.M."/>
            <person name="Estelle M."/>
            <person name="Feng L."/>
            <person name="Finet C."/>
            <person name="Floyd S.K."/>
            <person name="Frommer W.B."/>
            <person name="Fujita T."/>
            <person name="Gramzow L."/>
            <person name="Gutensohn M."/>
            <person name="Harholt J."/>
            <person name="Hattori M."/>
            <person name="Heyl A."/>
            <person name="Hirai T."/>
            <person name="Hiwatashi Y."/>
            <person name="Ishikawa M."/>
            <person name="Iwata M."/>
            <person name="Karol K.G."/>
            <person name="Koehler B."/>
            <person name="Kolukisaoglu U."/>
            <person name="Kubo M."/>
            <person name="Kurata T."/>
            <person name="Lalonde S."/>
            <person name="Li K."/>
            <person name="Li Y."/>
            <person name="Litt A."/>
            <person name="Lyons E."/>
            <person name="Manning G."/>
            <person name="Maruyama T."/>
            <person name="Michael T.P."/>
            <person name="Mikami K."/>
            <person name="Miyazaki S."/>
            <person name="Morinaga S."/>
            <person name="Murata T."/>
            <person name="Mueller-Roeber B."/>
            <person name="Nelson D.R."/>
            <person name="Obara M."/>
            <person name="Oguri Y."/>
            <person name="Olmstead R.G."/>
            <person name="Onodera N."/>
            <person name="Petersen B.L."/>
            <person name="Pils B."/>
            <person name="Prigge M."/>
            <person name="Rensing S.A."/>
            <person name="Riano-Pachon D.M."/>
            <person name="Roberts A.W."/>
            <person name="Sato Y."/>
            <person name="Scheller H.V."/>
            <person name="Schulz B."/>
            <person name="Schulz C."/>
            <person name="Shakirov E.V."/>
            <person name="Shibagaki N."/>
            <person name="Shinohara N."/>
            <person name="Shippen D.E."/>
            <person name="Soerensen I."/>
            <person name="Sotooka R."/>
            <person name="Sugimoto N."/>
            <person name="Sugita M."/>
            <person name="Sumikawa N."/>
            <person name="Tanurdzic M."/>
            <person name="Theissen G."/>
            <person name="Ulvskov P."/>
            <person name="Wakazuki S."/>
            <person name="Weng J.K."/>
            <person name="Willats W.W."/>
            <person name="Wipf D."/>
            <person name="Wolf P.G."/>
            <person name="Yang L."/>
            <person name="Zimmer A.D."/>
            <person name="Zhu Q."/>
            <person name="Mitros T."/>
            <person name="Hellsten U."/>
            <person name="Loque D."/>
            <person name="Otillar R."/>
            <person name="Salamov A."/>
            <person name="Schmutz J."/>
            <person name="Shapiro H."/>
            <person name="Lindquist E."/>
            <person name="Lucas S."/>
            <person name="Rokhsar D."/>
            <person name="Grigoriev I.V."/>
        </authorList>
    </citation>
    <scope>NUCLEOTIDE SEQUENCE [LARGE SCALE GENOMIC DNA]</scope>
</reference>
<feature type="domain" description="Cyclin-D1-binding protein 1-like N-terminal" evidence="8">
    <location>
        <begin position="22"/>
        <end position="161"/>
    </location>
</feature>
<dbReference type="Gene3D" id="1.20.1410.10">
    <property type="entry name" value="I/LWEQ domain"/>
    <property type="match status" value="1"/>
</dbReference>
<dbReference type="Gramene" id="EFJ19364">
    <property type="protein sequence ID" value="EFJ19364"/>
    <property type="gene ID" value="SELMODRAFT_111094"/>
</dbReference>
<sequence>FSDFQMLNEPAPSACERVPWSDVKKGAEAVSKEATTTGMLWSGTPSAQEAADKVESYINTLQGFLLLCHGSTVGAGPTLLSTVQAVAKGALESSLSLLESALSLGSQAARLEALPPLTGCVWEACELVLKAPSDNRTAVGRAIVQVGTSIKDVVREMNEIELERAEGTIDDDDGDGGGRGSHCSSEVDPETLSFDAKFSPGEMDVASAVKDVISAVLVVVRQLLYVVTKAQDTSAPGKLESLEKILEQARSIGVDADELGASVYPPQEIQEIRARSRGIESSIQMVLAEVTALHGSVPDDLAVACDKSQESHLGLHARLLALA</sequence>
<protein>
    <submittedName>
        <fullName evidence="10">Uncharacterized protein</fullName>
    </submittedName>
</protein>
<evidence type="ECO:0000313" key="11">
    <source>
        <dbReference type="Proteomes" id="UP000001514"/>
    </source>
</evidence>
<feature type="non-terminal residue" evidence="10">
    <location>
        <position position="1"/>
    </location>
</feature>
<evidence type="ECO:0000256" key="5">
    <source>
        <dbReference type="ARBA" id="ARBA00023242"/>
    </source>
</evidence>
<dbReference type="EMBL" id="GL377606">
    <property type="protein sequence ID" value="EFJ19364.1"/>
    <property type="molecule type" value="Genomic_DNA"/>
</dbReference>
<evidence type="ECO:0000259" key="9">
    <source>
        <dbReference type="Pfam" id="PF20936"/>
    </source>
</evidence>
<organism evidence="11">
    <name type="scientific">Selaginella moellendorffii</name>
    <name type="common">Spikemoss</name>
    <dbReference type="NCBI Taxonomy" id="88036"/>
    <lineage>
        <taxon>Eukaryota</taxon>
        <taxon>Viridiplantae</taxon>
        <taxon>Streptophyta</taxon>
        <taxon>Embryophyta</taxon>
        <taxon>Tracheophyta</taxon>
        <taxon>Lycopodiopsida</taxon>
        <taxon>Selaginellales</taxon>
        <taxon>Selaginellaceae</taxon>
        <taxon>Selaginella</taxon>
    </lineage>
</organism>
<evidence type="ECO:0000256" key="4">
    <source>
        <dbReference type="ARBA" id="ARBA00022490"/>
    </source>
</evidence>
<dbReference type="InParanoid" id="D8S866"/>
<evidence type="ECO:0000256" key="6">
    <source>
        <dbReference type="ARBA" id="ARBA00023306"/>
    </source>
</evidence>
<dbReference type="Pfam" id="PF20936">
    <property type="entry name" value="GCIP_C"/>
    <property type="match status" value="1"/>
</dbReference>
<dbReference type="PANTHER" id="PTHR15492:SF1">
    <property type="entry name" value="CYCLIN-D1-BINDING PROTEIN 1"/>
    <property type="match status" value="1"/>
</dbReference>
<dbReference type="STRING" id="88036.D8S866"/>
<name>D8S866_SELML</name>
<keyword evidence="5" id="KW-0539">Nucleus</keyword>
<keyword evidence="6" id="KW-0131">Cell cycle</keyword>
<dbReference type="GO" id="GO:0005737">
    <property type="term" value="C:cytoplasm"/>
    <property type="evidence" value="ECO:0007669"/>
    <property type="project" value="UniProtKB-SubCell"/>
</dbReference>
<proteinExistence type="inferred from homology"/>
<dbReference type="FunCoup" id="D8S866">
    <property type="interactions" value="876"/>
</dbReference>
<evidence type="ECO:0000256" key="7">
    <source>
        <dbReference type="SAM" id="MobiDB-lite"/>
    </source>
</evidence>
<feature type="domain" description="Cyclin-D1-binding protein 1-like C-terminal" evidence="9">
    <location>
        <begin position="171"/>
        <end position="287"/>
    </location>
</feature>
<dbReference type="InterPro" id="IPR026907">
    <property type="entry name" value="GCIP-like"/>
</dbReference>
<keyword evidence="4" id="KW-0963">Cytoplasm</keyword>
<dbReference type="GO" id="GO:0005634">
    <property type="term" value="C:nucleus"/>
    <property type="evidence" value="ECO:0000318"/>
    <property type="project" value="GO_Central"/>
</dbReference>
<dbReference type="InterPro" id="IPR049317">
    <property type="entry name" value="GCIP-like_N"/>
</dbReference>
<feature type="region of interest" description="Disordered" evidence="7">
    <location>
        <begin position="164"/>
        <end position="188"/>
    </location>
</feature>
<dbReference type="OMA" id="QATTVGM"/>
<dbReference type="OrthoDB" id="41588at2759"/>